<feature type="transmembrane region" description="Helical" evidence="1">
    <location>
        <begin position="71"/>
        <end position="98"/>
    </location>
</feature>
<feature type="transmembrane region" description="Helical" evidence="1">
    <location>
        <begin position="104"/>
        <end position="125"/>
    </location>
</feature>
<comment type="caution">
    <text evidence="3">The sequence shown here is derived from an EMBL/GenBank/DDBJ whole genome shotgun (WGS) entry which is preliminary data.</text>
</comment>
<feature type="transmembrane region" description="Helical" evidence="1">
    <location>
        <begin position="457"/>
        <end position="480"/>
    </location>
</feature>
<feature type="chain" id="PRO_5031010566" description="Na+/H+ antiporter NhaD" evidence="2">
    <location>
        <begin position="31"/>
        <end position="481"/>
    </location>
</feature>
<dbReference type="EMBL" id="WNDQ01000027">
    <property type="protein sequence ID" value="KAF1020980.1"/>
    <property type="molecule type" value="Genomic_DNA"/>
</dbReference>
<keyword evidence="1" id="KW-0472">Membrane</keyword>
<evidence type="ECO:0000313" key="3">
    <source>
        <dbReference type="EMBL" id="KAF1020980.1"/>
    </source>
</evidence>
<evidence type="ECO:0008006" key="5">
    <source>
        <dbReference type="Google" id="ProtNLM"/>
    </source>
</evidence>
<feature type="transmembrane region" description="Helical" evidence="1">
    <location>
        <begin position="40"/>
        <end position="59"/>
    </location>
</feature>
<feature type="transmembrane region" description="Helical" evidence="1">
    <location>
        <begin position="379"/>
        <end position="403"/>
    </location>
</feature>
<keyword evidence="1" id="KW-1133">Transmembrane helix</keyword>
<feature type="transmembrane region" description="Helical" evidence="1">
    <location>
        <begin position="170"/>
        <end position="187"/>
    </location>
</feature>
<feature type="signal peptide" evidence="2">
    <location>
        <begin position="1"/>
        <end position="30"/>
    </location>
</feature>
<dbReference type="Proteomes" id="UP000461670">
    <property type="component" value="Unassembled WGS sequence"/>
</dbReference>
<evidence type="ECO:0000256" key="1">
    <source>
        <dbReference type="SAM" id="Phobius"/>
    </source>
</evidence>
<keyword evidence="1" id="KW-0812">Transmembrane</keyword>
<feature type="transmembrane region" description="Helical" evidence="1">
    <location>
        <begin position="415"/>
        <end position="437"/>
    </location>
</feature>
<sequence length="481" mass="50837">MIRTFLIRPARGAAPVLGAWLALTASGAQAADLDGAQLSVAYALPFVALLLGIAILPLVAARFWHHHYGKYAAACALAFLVPFAVQFGAGAAAAGFVHALVAEYIPFIVLLATLFTVAGGIYFSGNLHGTPALNTGLLAVGTVLASFMGTTGAAMLLIRPLIRANDNRRHSVHVFVFVFFIFLVANVGGSLTPLGDPPLFLGFLKGVAFSWTLRNILPETAFLALCLLAIFYAIDRYYYRKEGVVPSDPTPDSPESALRIHGKVNVVLLLGVVALVLMSGTWKPGVAFVAAGAEVGWESLARDVGLLALLGLSLKLTPAMARAGNQFNWAPMAEVAKLFAGIFLTMIPVLAMLKAGLHGPFAPIVASVTDVQGQPVPLMYFWATGALSGFLDNAPTYLVFFNLAGGDAQALMTQFAPTLAAISAGAVFMGALSYIGNAPNLMVKAVVEDRGLRMPSFFGYMAWSVGILLPLLVVVSLIWFR</sequence>
<evidence type="ECO:0000256" key="2">
    <source>
        <dbReference type="SAM" id="SignalP"/>
    </source>
</evidence>
<dbReference type="AlphaFoldDB" id="A0A7V8JQA2"/>
<feature type="transmembrane region" description="Helical" evidence="1">
    <location>
        <begin position="137"/>
        <end position="158"/>
    </location>
</feature>
<accession>A0A7V8JQA2</accession>
<evidence type="ECO:0000313" key="4">
    <source>
        <dbReference type="Proteomes" id="UP000461670"/>
    </source>
</evidence>
<protein>
    <recommendedName>
        <fullName evidence="5">Na+/H+ antiporter NhaD</fullName>
    </recommendedName>
</protein>
<organism evidence="3 4">
    <name type="scientific">Paracidovorax wautersii</name>
    <dbReference type="NCBI Taxonomy" id="1177982"/>
    <lineage>
        <taxon>Bacteria</taxon>
        <taxon>Pseudomonadati</taxon>
        <taxon>Pseudomonadota</taxon>
        <taxon>Betaproteobacteria</taxon>
        <taxon>Burkholderiales</taxon>
        <taxon>Comamonadaceae</taxon>
        <taxon>Paracidovorax</taxon>
    </lineage>
</organism>
<feature type="transmembrane region" description="Helical" evidence="1">
    <location>
        <begin position="338"/>
        <end position="359"/>
    </location>
</feature>
<keyword evidence="2" id="KW-0732">Signal</keyword>
<dbReference type="Pfam" id="PF16980">
    <property type="entry name" value="CitMHS_2"/>
    <property type="match status" value="1"/>
</dbReference>
<dbReference type="InterPro" id="IPR031566">
    <property type="entry name" value="CitMHS_2"/>
</dbReference>
<proteinExistence type="predicted"/>
<gene>
    <name evidence="3" type="ORF">GAK30_02134</name>
</gene>
<name>A0A7V8JQA2_9BURK</name>
<feature type="transmembrane region" description="Helical" evidence="1">
    <location>
        <begin position="222"/>
        <end position="239"/>
    </location>
</feature>
<reference evidence="4" key="1">
    <citation type="journal article" date="2020" name="MBio">
        <title>Horizontal gene transfer to a defensive symbiont with a reduced genome amongst a multipartite beetle microbiome.</title>
        <authorList>
            <person name="Waterworth S.C."/>
            <person name="Florez L.V."/>
            <person name="Rees E.R."/>
            <person name="Hertweck C."/>
            <person name="Kaltenpoth M."/>
            <person name="Kwan J.C."/>
        </authorList>
    </citation>
    <scope>NUCLEOTIDE SEQUENCE [LARGE SCALE GENOMIC DNA]</scope>
</reference>
<feature type="transmembrane region" description="Helical" evidence="1">
    <location>
        <begin position="300"/>
        <end position="317"/>
    </location>
</feature>
<feature type="transmembrane region" description="Helical" evidence="1">
    <location>
        <begin position="260"/>
        <end position="280"/>
    </location>
</feature>